<keyword evidence="5" id="KW-0201">Cytochrome c-type biogenesis</keyword>
<dbReference type="EMBL" id="WIRE01000001">
    <property type="protein sequence ID" value="MQX53393.1"/>
    <property type="molecule type" value="Genomic_DNA"/>
</dbReference>
<keyword evidence="2 7" id="KW-0349">Heme</keyword>
<name>A0A6N7LSU8_9GAMM</name>
<evidence type="ECO:0000256" key="5">
    <source>
        <dbReference type="ARBA" id="ARBA00022748"/>
    </source>
</evidence>
<keyword evidence="6 7" id="KW-0408">Iron</keyword>
<comment type="caution">
    <text evidence="9">The sequence shown here is derived from an EMBL/GenBank/DDBJ whole genome shotgun (WGS) entry which is preliminary data.</text>
</comment>
<evidence type="ECO:0000313" key="9">
    <source>
        <dbReference type="EMBL" id="MQX53393.1"/>
    </source>
</evidence>
<gene>
    <name evidence="9" type="ORF">GFN93_09035</name>
</gene>
<evidence type="ECO:0000256" key="6">
    <source>
        <dbReference type="ARBA" id="ARBA00023004"/>
    </source>
</evidence>
<feature type="chain" id="PRO_5027166685" description="Cytochrome c-type biogenesis protein" evidence="7">
    <location>
        <begin position="17"/>
        <end position="145"/>
    </location>
</feature>
<evidence type="ECO:0000256" key="4">
    <source>
        <dbReference type="ARBA" id="ARBA00022729"/>
    </source>
</evidence>
<evidence type="ECO:0000256" key="1">
    <source>
        <dbReference type="ARBA" id="ARBA00010342"/>
    </source>
</evidence>
<feature type="signal peptide" evidence="7">
    <location>
        <begin position="1"/>
        <end position="16"/>
    </location>
</feature>
<evidence type="ECO:0000256" key="2">
    <source>
        <dbReference type="ARBA" id="ARBA00022617"/>
    </source>
</evidence>
<dbReference type="Pfam" id="PF03918">
    <property type="entry name" value="CcmH"/>
    <property type="match status" value="1"/>
</dbReference>
<dbReference type="GO" id="GO:0046872">
    <property type="term" value="F:metal ion binding"/>
    <property type="evidence" value="ECO:0007669"/>
    <property type="project" value="UniProtKB-KW"/>
</dbReference>
<evidence type="ECO:0000256" key="7">
    <source>
        <dbReference type="RuleBase" id="RU364112"/>
    </source>
</evidence>
<keyword evidence="7" id="KW-1133">Transmembrane helix</keyword>
<accession>A0A6N7LSU8</accession>
<feature type="domain" description="CcmH/CycL/Ccl2/NrfF N-terminal" evidence="8">
    <location>
        <begin position="5"/>
        <end position="140"/>
    </location>
</feature>
<dbReference type="GO" id="GO:0005886">
    <property type="term" value="C:plasma membrane"/>
    <property type="evidence" value="ECO:0007669"/>
    <property type="project" value="TreeGrafter"/>
</dbReference>
<feature type="transmembrane region" description="Helical" evidence="7">
    <location>
        <begin position="101"/>
        <end position="121"/>
    </location>
</feature>
<dbReference type="CDD" id="cd16378">
    <property type="entry name" value="CcmH_N"/>
    <property type="match status" value="1"/>
</dbReference>
<dbReference type="Gene3D" id="1.10.8.640">
    <property type="entry name" value="Cytochrome C biogenesis protein"/>
    <property type="match status" value="1"/>
</dbReference>
<protein>
    <recommendedName>
        <fullName evidence="7">Cytochrome c-type biogenesis protein</fullName>
    </recommendedName>
</protein>
<dbReference type="InterPro" id="IPR005616">
    <property type="entry name" value="CcmH/CycL/Ccl2/NrfF_N"/>
</dbReference>
<dbReference type="GO" id="GO:0017004">
    <property type="term" value="P:cytochrome complex assembly"/>
    <property type="evidence" value="ECO:0007669"/>
    <property type="project" value="UniProtKB-KW"/>
</dbReference>
<keyword evidence="3 7" id="KW-0479">Metal-binding</keyword>
<keyword evidence="10" id="KW-1185">Reference proteome</keyword>
<dbReference type="Proteomes" id="UP000469421">
    <property type="component" value="Unassembled WGS sequence"/>
</dbReference>
<dbReference type="FunFam" id="1.10.8.640:FF:000001">
    <property type="entry name" value="Cytochrome c-type biogenesis protein"/>
    <property type="match status" value="1"/>
</dbReference>
<keyword evidence="7" id="KW-0472">Membrane</keyword>
<dbReference type="InterPro" id="IPR038297">
    <property type="entry name" value="CcmH/CycL/NrfF/Ccl2_sf"/>
</dbReference>
<evidence type="ECO:0000313" key="10">
    <source>
        <dbReference type="Proteomes" id="UP000469421"/>
    </source>
</evidence>
<organism evidence="9 10">
    <name type="scientific">Alcanivorax sediminis</name>
    <dbReference type="NCBI Taxonomy" id="2663008"/>
    <lineage>
        <taxon>Bacteria</taxon>
        <taxon>Pseudomonadati</taxon>
        <taxon>Pseudomonadota</taxon>
        <taxon>Gammaproteobacteria</taxon>
        <taxon>Oceanospirillales</taxon>
        <taxon>Alcanivoracaceae</taxon>
        <taxon>Alcanivorax</taxon>
    </lineage>
</organism>
<proteinExistence type="inferred from homology"/>
<keyword evidence="4 7" id="KW-0732">Signal</keyword>
<dbReference type="AlphaFoldDB" id="A0A6N7LSU8"/>
<comment type="function">
    <text evidence="7">Possible subunit of a heme lyase.</text>
</comment>
<dbReference type="InterPro" id="IPR051263">
    <property type="entry name" value="C-type_cytochrome_biogenesis"/>
</dbReference>
<evidence type="ECO:0000256" key="3">
    <source>
        <dbReference type="ARBA" id="ARBA00022723"/>
    </source>
</evidence>
<reference evidence="9 10" key="1">
    <citation type="submission" date="2019-10" db="EMBL/GenBank/DDBJ databases">
        <title>Alcanivorax sp.PA15-N-34 draft genome sequence.</title>
        <authorList>
            <person name="Liao X."/>
            <person name="Shao Z."/>
        </authorList>
    </citation>
    <scope>NUCLEOTIDE SEQUENCE [LARGE SCALE GENOMIC DNA]</scope>
    <source>
        <strain evidence="9 10">PA15-N-34</strain>
    </source>
</reference>
<evidence type="ECO:0000259" key="8">
    <source>
        <dbReference type="Pfam" id="PF03918"/>
    </source>
</evidence>
<dbReference type="PANTHER" id="PTHR47870">
    <property type="entry name" value="CYTOCHROME C-TYPE BIOGENESIS PROTEIN CCMH"/>
    <property type="match status" value="1"/>
</dbReference>
<sequence length="145" mass="16406">MLRIFLFALLPLQALAAIDVYQFDSPQQEDRFHRLTEELRCPKCQNQSIADSDADLARDMRDRVHGMIVEGKSDDEIVGYFVSRYGDFVSYRPPVNARTSVLWLIPLLMLLGGGVLIVRLLRKASAQADQQDSNDDGEHNRGESP</sequence>
<dbReference type="PANTHER" id="PTHR47870:SF1">
    <property type="entry name" value="CYTOCHROME C-TYPE BIOGENESIS PROTEIN CCMH"/>
    <property type="match status" value="1"/>
</dbReference>
<comment type="similarity">
    <text evidence="1 7">Belongs to the CcmH/CycL/Ccl2/NrfF family.</text>
</comment>
<keyword evidence="7" id="KW-0812">Transmembrane</keyword>